<evidence type="ECO:0000313" key="2">
    <source>
        <dbReference type="Proteomes" id="UP000242951"/>
    </source>
</evidence>
<reference evidence="1 2" key="1">
    <citation type="submission" date="2015-06" db="EMBL/GenBank/DDBJ databases">
        <title>Comparative genomics of Burkholderia leaf nodule symbionts.</title>
        <authorList>
            <person name="Carlier A."/>
            <person name="Eberl L."/>
            <person name="Pinto-Carbo M."/>
        </authorList>
    </citation>
    <scope>NUCLEOTIDE SEQUENCE [LARGE SCALE GENOMIC DNA]</scope>
    <source>
        <strain evidence="1 2">UZHbot3</strain>
    </source>
</reference>
<organism evidence="1 2">
    <name type="scientific">Candidatus Burkholderia pumila</name>
    <dbReference type="NCBI Taxonomy" id="1090375"/>
    <lineage>
        <taxon>Bacteria</taxon>
        <taxon>Pseudomonadati</taxon>
        <taxon>Pseudomonadota</taxon>
        <taxon>Betaproteobacteria</taxon>
        <taxon>Burkholderiales</taxon>
        <taxon>Burkholderiaceae</taxon>
        <taxon>Burkholderia</taxon>
    </lineage>
</organism>
<dbReference type="Proteomes" id="UP000242951">
    <property type="component" value="Unassembled WGS sequence"/>
</dbReference>
<gene>
    <name evidence="1" type="ORF">BPMI_00596c</name>
</gene>
<comment type="caution">
    <text evidence="1">The sequence shown here is derived from an EMBL/GenBank/DDBJ whole genome shotgun (WGS) entry which is preliminary data.</text>
</comment>
<evidence type="ECO:0000313" key="1">
    <source>
        <dbReference type="EMBL" id="KMQ79408.1"/>
    </source>
</evidence>
<name>A0ABR5HKC3_9BURK</name>
<keyword evidence="2" id="KW-1185">Reference proteome</keyword>
<accession>A0ABR5HKC3</accession>
<dbReference type="EMBL" id="LELG01000262">
    <property type="protein sequence ID" value="KMQ79408.1"/>
    <property type="molecule type" value="Genomic_DNA"/>
</dbReference>
<proteinExistence type="predicted"/>
<protein>
    <submittedName>
        <fullName evidence="1">Uncharacterized protein</fullName>
    </submittedName>
</protein>
<sequence>MPIGIVRLPYSADVFAQVAAHLGGFDGEIVFIDESPAIERLRNYVLLANCSFLASKTDSADELAARCAALKLDNAISFTDLGLMPAARVRESLDMRGHGVETELVSVDKY</sequence>